<dbReference type="RefSeq" id="XP_025414765.1">
    <property type="nucleotide sequence ID" value="XM_025558980.1"/>
</dbReference>
<dbReference type="Proteomes" id="UP000694846">
    <property type="component" value="Unplaced"/>
</dbReference>
<organism evidence="2 3">
    <name type="scientific">Sipha flava</name>
    <name type="common">yellow sugarcane aphid</name>
    <dbReference type="NCBI Taxonomy" id="143950"/>
    <lineage>
        <taxon>Eukaryota</taxon>
        <taxon>Metazoa</taxon>
        <taxon>Ecdysozoa</taxon>
        <taxon>Arthropoda</taxon>
        <taxon>Hexapoda</taxon>
        <taxon>Insecta</taxon>
        <taxon>Pterygota</taxon>
        <taxon>Neoptera</taxon>
        <taxon>Paraneoptera</taxon>
        <taxon>Hemiptera</taxon>
        <taxon>Sternorrhyncha</taxon>
        <taxon>Aphidomorpha</taxon>
        <taxon>Aphidoidea</taxon>
        <taxon>Aphididae</taxon>
        <taxon>Sipha</taxon>
    </lineage>
</organism>
<accession>A0A8B8FWN9</accession>
<dbReference type="OrthoDB" id="6626215at2759"/>
<evidence type="ECO:0000256" key="1">
    <source>
        <dbReference type="SAM" id="MobiDB-lite"/>
    </source>
</evidence>
<feature type="region of interest" description="Disordered" evidence="1">
    <location>
        <begin position="630"/>
        <end position="671"/>
    </location>
</feature>
<dbReference type="SUPFAM" id="SSF48452">
    <property type="entry name" value="TPR-like"/>
    <property type="match status" value="1"/>
</dbReference>
<protein>
    <submittedName>
        <fullName evidence="3">Uncharacterized protein LOC112686608</fullName>
    </submittedName>
</protein>
<dbReference type="InterPro" id="IPR011990">
    <property type="entry name" value="TPR-like_helical_dom_sf"/>
</dbReference>
<dbReference type="GeneID" id="112686608"/>
<gene>
    <name evidence="3" type="primary">LOC112686608</name>
</gene>
<sequence>MIISRTVKMFTALYNGLALKLDSENKFNDRVLLKTMKITSRSIEIFLSQCDQVNESTENDTKPSKTFENFFKLFIVLDKHLNELIDQSTEDKLNYISGSLYSDEQINVKKYNLLKKTILNKINSMDCLFTWDLPMSKKDLISHINKKYGDFNLDISTPVFTFERYISNIIIAYELFLREKEKTAKILILLIGKWLEELDNSANEFYLSIRDGLKNILLSTFVHMKMKTLKKNMNNHIQWFMDIHMKYSVMNHKSKAAILAIKAAVLLEYSDDALYLMEANKCAKIARDLDPTCSYWFYIYSLVLTARRRLELTTKSWSRKNEKKAIQQAIKLSVTQNIYIKYHEMILLKDDVLYNFHSRETTSSIHENDCNKIITMIKTLVDIEPNDPLVVVNCGRILISLPNMDVINYGMQLLLKGLQMAPNDLTVFKAIIRVIIINKKKINCSYFSKIEGQSTLDQSSNINKQVNFVENLKVAVEKHNRNEDPVPYLLSLLKNNDNNLMQWKILAQICSYVVLFHNNLEDGVKYFKLLVEAVQNEFASEDLILSHYSSFTYKPQRFNLAKLINNEIKIALEDDILDDKPYYYNVLNTILINYQDTSSKDNVDRYFRINIMGEYGYKIEQFEIKNNPQHLNEIRKSRKRSRSRNKRSHQNGNSINSNINENNSDNERNLIISDDNETDNCCKCRIM</sequence>
<proteinExistence type="predicted"/>
<name>A0A8B8FWN9_9HEMI</name>
<evidence type="ECO:0000313" key="3">
    <source>
        <dbReference type="RefSeq" id="XP_025414765.1"/>
    </source>
</evidence>
<feature type="compositionally biased region" description="Basic residues" evidence="1">
    <location>
        <begin position="636"/>
        <end position="649"/>
    </location>
</feature>
<dbReference type="AlphaFoldDB" id="A0A8B8FWN9"/>
<keyword evidence="2" id="KW-1185">Reference proteome</keyword>
<evidence type="ECO:0000313" key="2">
    <source>
        <dbReference type="Proteomes" id="UP000694846"/>
    </source>
</evidence>
<feature type="compositionally biased region" description="Low complexity" evidence="1">
    <location>
        <begin position="651"/>
        <end position="663"/>
    </location>
</feature>
<reference evidence="3" key="1">
    <citation type="submission" date="2025-08" db="UniProtKB">
        <authorList>
            <consortium name="RefSeq"/>
        </authorList>
    </citation>
    <scope>IDENTIFICATION</scope>
    <source>
        <tissue evidence="3">Whole body</tissue>
    </source>
</reference>